<name>A0A290XH34_9GAMM</name>
<reference evidence="8" key="1">
    <citation type="submission" date="2017-09" db="EMBL/GenBank/DDBJ databases">
        <title>Luteimonas liuhanmingii sp.nov., isolated from the intestinal contents of Tibetan Plateau Pika in Yushu, Qinghai Province, China.</title>
        <authorList>
            <person name="Gui Z."/>
        </authorList>
    </citation>
    <scope>NUCLEOTIDE SEQUENCE [LARGE SCALE GENOMIC DNA]</scope>
    <source>
        <strain evidence="8">100111</strain>
    </source>
</reference>
<dbReference type="Proteomes" id="UP000218968">
    <property type="component" value="Chromosome"/>
</dbReference>
<dbReference type="AlphaFoldDB" id="A0A290XH34"/>
<dbReference type="InterPro" id="IPR036388">
    <property type="entry name" value="WH-like_DNA-bd_sf"/>
</dbReference>
<dbReference type="Pfam" id="PF08281">
    <property type="entry name" value="Sigma70_r4_2"/>
    <property type="match status" value="1"/>
</dbReference>
<dbReference type="NCBIfam" id="TIGR02937">
    <property type="entry name" value="sigma70-ECF"/>
    <property type="match status" value="1"/>
</dbReference>
<dbReference type="PANTHER" id="PTHR43133:SF45">
    <property type="entry name" value="RNA POLYMERASE ECF-TYPE SIGMA FACTOR"/>
    <property type="match status" value="1"/>
</dbReference>
<dbReference type="InterPro" id="IPR007627">
    <property type="entry name" value="RNA_pol_sigma70_r2"/>
</dbReference>
<dbReference type="GO" id="GO:0006352">
    <property type="term" value="P:DNA-templated transcription initiation"/>
    <property type="evidence" value="ECO:0007669"/>
    <property type="project" value="InterPro"/>
</dbReference>
<evidence type="ECO:0000256" key="4">
    <source>
        <dbReference type="ARBA" id="ARBA00023163"/>
    </source>
</evidence>
<feature type="domain" description="RNA polymerase sigma-70 region 2" evidence="5">
    <location>
        <begin position="27"/>
        <end position="91"/>
    </location>
</feature>
<protein>
    <submittedName>
        <fullName evidence="7">RNA polymerase subunit sigma-70</fullName>
    </submittedName>
</protein>
<dbReference type="OrthoDB" id="9780326at2"/>
<dbReference type="SUPFAM" id="SSF88659">
    <property type="entry name" value="Sigma3 and sigma4 domains of RNA polymerase sigma factors"/>
    <property type="match status" value="1"/>
</dbReference>
<keyword evidence="4" id="KW-0804">Transcription</keyword>
<evidence type="ECO:0000256" key="1">
    <source>
        <dbReference type="ARBA" id="ARBA00010641"/>
    </source>
</evidence>
<evidence type="ECO:0000256" key="2">
    <source>
        <dbReference type="ARBA" id="ARBA00023015"/>
    </source>
</evidence>
<dbReference type="Gene3D" id="1.10.1740.10">
    <property type="match status" value="1"/>
</dbReference>
<dbReference type="InterPro" id="IPR039425">
    <property type="entry name" value="RNA_pol_sigma-70-like"/>
</dbReference>
<dbReference type="InterPro" id="IPR014284">
    <property type="entry name" value="RNA_pol_sigma-70_dom"/>
</dbReference>
<keyword evidence="3" id="KW-0731">Sigma factor</keyword>
<dbReference type="Pfam" id="PF04542">
    <property type="entry name" value="Sigma70_r2"/>
    <property type="match status" value="1"/>
</dbReference>
<evidence type="ECO:0000256" key="3">
    <source>
        <dbReference type="ARBA" id="ARBA00023082"/>
    </source>
</evidence>
<keyword evidence="2" id="KW-0805">Transcription regulation</keyword>
<feature type="domain" description="RNA polymerase sigma factor 70 region 4 type 2" evidence="6">
    <location>
        <begin position="133"/>
        <end position="173"/>
    </location>
</feature>
<dbReference type="SUPFAM" id="SSF88946">
    <property type="entry name" value="Sigma2 domain of RNA polymerase sigma factors"/>
    <property type="match status" value="1"/>
</dbReference>
<sequence length="177" mass="20353">MTGAPRQPMDTTVPIEDERQAFAKQLQAHHGIVATVAASYCRDPDDRADLAQEIAIQLWRAWPKYDPARRFSTWMYRIALNVAISAVRNAAHRHRHAVRFDEALHDVEDPAPNDPQAEQQVRALHRFIHAQAPLDRALLLLYLDDRSHREMAEILGLSETNVATKISRLRQRIRNEL</sequence>
<dbReference type="GO" id="GO:0003677">
    <property type="term" value="F:DNA binding"/>
    <property type="evidence" value="ECO:0007669"/>
    <property type="project" value="InterPro"/>
</dbReference>
<dbReference type="InterPro" id="IPR013324">
    <property type="entry name" value="RNA_pol_sigma_r3/r4-like"/>
</dbReference>
<organism evidence="7 8">
    <name type="scientific">Luteimonas chenhongjianii</name>
    <dbReference type="NCBI Taxonomy" id="2006110"/>
    <lineage>
        <taxon>Bacteria</taxon>
        <taxon>Pseudomonadati</taxon>
        <taxon>Pseudomonadota</taxon>
        <taxon>Gammaproteobacteria</taxon>
        <taxon>Lysobacterales</taxon>
        <taxon>Lysobacteraceae</taxon>
        <taxon>Luteimonas</taxon>
    </lineage>
</organism>
<dbReference type="GO" id="GO:0016987">
    <property type="term" value="F:sigma factor activity"/>
    <property type="evidence" value="ECO:0007669"/>
    <property type="project" value="UniProtKB-KW"/>
</dbReference>
<dbReference type="EMBL" id="CP023406">
    <property type="protein sequence ID" value="ATD68246.1"/>
    <property type="molecule type" value="Genomic_DNA"/>
</dbReference>
<proteinExistence type="inferred from homology"/>
<evidence type="ECO:0000313" key="8">
    <source>
        <dbReference type="Proteomes" id="UP000218968"/>
    </source>
</evidence>
<evidence type="ECO:0000259" key="6">
    <source>
        <dbReference type="Pfam" id="PF08281"/>
    </source>
</evidence>
<dbReference type="InterPro" id="IPR013325">
    <property type="entry name" value="RNA_pol_sigma_r2"/>
</dbReference>
<accession>A0A290XH34</accession>
<gene>
    <name evidence="7" type="ORF">CNR27_13070</name>
</gene>
<evidence type="ECO:0000313" key="7">
    <source>
        <dbReference type="EMBL" id="ATD68246.1"/>
    </source>
</evidence>
<dbReference type="Gene3D" id="1.10.10.10">
    <property type="entry name" value="Winged helix-like DNA-binding domain superfamily/Winged helix DNA-binding domain"/>
    <property type="match status" value="1"/>
</dbReference>
<dbReference type="PANTHER" id="PTHR43133">
    <property type="entry name" value="RNA POLYMERASE ECF-TYPE SIGMA FACTO"/>
    <property type="match status" value="1"/>
</dbReference>
<keyword evidence="8" id="KW-1185">Reference proteome</keyword>
<dbReference type="InterPro" id="IPR013249">
    <property type="entry name" value="RNA_pol_sigma70_r4_t2"/>
</dbReference>
<comment type="similarity">
    <text evidence="1">Belongs to the sigma-70 factor family. ECF subfamily.</text>
</comment>
<evidence type="ECO:0000259" key="5">
    <source>
        <dbReference type="Pfam" id="PF04542"/>
    </source>
</evidence>
<dbReference type="KEGG" id="lum:CNR27_13070"/>